<dbReference type="EMBL" id="LR797523">
    <property type="protein sequence ID" value="CAB4222458.1"/>
    <property type="molecule type" value="Genomic_DNA"/>
</dbReference>
<name>A0A6J5T4E9_9CAUD</name>
<protein>
    <submittedName>
        <fullName evidence="1">Uncharacterized protein</fullName>
    </submittedName>
</protein>
<evidence type="ECO:0000313" key="1">
    <source>
        <dbReference type="EMBL" id="CAB4222458.1"/>
    </source>
</evidence>
<proteinExistence type="predicted"/>
<gene>
    <name evidence="1" type="ORF">UFOVP1655_106</name>
</gene>
<accession>A0A6J5T4E9</accession>
<reference evidence="1" key="1">
    <citation type="submission" date="2020-05" db="EMBL/GenBank/DDBJ databases">
        <authorList>
            <person name="Chiriac C."/>
            <person name="Salcher M."/>
            <person name="Ghai R."/>
            <person name="Kavagutti S V."/>
        </authorList>
    </citation>
    <scope>NUCLEOTIDE SEQUENCE</scope>
</reference>
<sequence>MKGSVERNIVANLGRRYRWALDAYFLVLYNEKSPSLLISLAYCKVNERWDAFETSRKILKGGKNER</sequence>
<organism evidence="1">
    <name type="scientific">uncultured Caudovirales phage</name>
    <dbReference type="NCBI Taxonomy" id="2100421"/>
    <lineage>
        <taxon>Viruses</taxon>
        <taxon>Duplodnaviria</taxon>
        <taxon>Heunggongvirae</taxon>
        <taxon>Uroviricota</taxon>
        <taxon>Caudoviricetes</taxon>
        <taxon>Peduoviridae</taxon>
        <taxon>Maltschvirus</taxon>
        <taxon>Maltschvirus maltsch</taxon>
    </lineage>
</organism>